<dbReference type="AlphaFoldDB" id="A0A0B1P2H2"/>
<accession>A0A0B1P2H2</accession>
<dbReference type="InterPro" id="IPR001680">
    <property type="entry name" value="WD40_rpt"/>
</dbReference>
<keyword evidence="2" id="KW-0853">WD repeat</keyword>
<comment type="similarity">
    <text evidence="4">Belongs to the WD repeat PROPPIN family.</text>
</comment>
<dbReference type="EMBL" id="JNVN01003553">
    <property type="protein sequence ID" value="KHJ30829.1"/>
    <property type="molecule type" value="Genomic_DNA"/>
</dbReference>
<dbReference type="InterPro" id="IPR048720">
    <property type="entry name" value="PROPPIN"/>
</dbReference>
<proteinExistence type="inferred from homology"/>
<evidence type="ECO:0000256" key="1">
    <source>
        <dbReference type="ARBA" id="ARBA00004148"/>
    </source>
</evidence>
<dbReference type="GO" id="GO:0005774">
    <property type="term" value="C:vacuolar membrane"/>
    <property type="evidence" value="ECO:0007669"/>
    <property type="project" value="UniProtKB-SubCell"/>
</dbReference>
<dbReference type="GO" id="GO:0010314">
    <property type="term" value="F:phosphatidylinositol-5-phosphate binding"/>
    <property type="evidence" value="ECO:0007669"/>
    <property type="project" value="EnsemblFungi"/>
</dbReference>
<gene>
    <name evidence="5" type="ORF">EV44_g4393</name>
</gene>
<dbReference type="GO" id="GO:0000324">
    <property type="term" value="C:fungal-type vacuole"/>
    <property type="evidence" value="ECO:0007669"/>
    <property type="project" value="EnsemblFungi"/>
</dbReference>
<protein>
    <submittedName>
        <fullName evidence="5">Putative phosphatidylinositol-bisphosphate-binding</fullName>
    </submittedName>
</protein>
<dbReference type="GO" id="GO:0032266">
    <property type="term" value="F:phosphatidylinositol-3-phosphate binding"/>
    <property type="evidence" value="ECO:0007669"/>
    <property type="project" value="EnsemblFungi"/>
</dbReference>
<dbReference type="InterPro" id="IPR015943">
    <property type="entry name" value="WD40/YVTN_repeat-like_dom_sf"/>
</dbReference>
<organism evidence="5 6">
    <name type="scientific">Uncinula necator</name>
    <name type="common">Grape powdery mildew</name>
    <dbReference type="NCBI Taxonomy" id="52586"/>
    <lineage>
        <taxon>Eukaryota</taxon>
        <taxon>Fungi</taxon>
        <taxon>Dikarya</taxon>
        <taxon>Ascomycota</taxon>
        <taxon>Pezizomycotina</taxon>
        <taxon>Leotiomycetes</taxon>
        <taxon>Erysiphales</taxon>
        <taxon>Erysiphaceae</taxon>
        <taxon>Erysiphe</taxon>
    </lineage>
</organism>
<reference evidence="5 6" key="1">
    <citation type="journal article" date="2014" name="BMC Genomics">
        <title>Adaptive genomic structural variation in the grape powdery mildew pathogen, Erysiphe necator.</title>
        <authorList>
            <person name="Jones L."/>
            <person name="Riaz S."/>
            <person name="Morales-Cruz A."/>
            <person name="Amrine K.C."/>
            <person name="McGuire B."/>
            <person name="Gubler W.D."/>
            <person name="Walker M.A."/>
            <person name="Cantu D."/>
        </authorList>
    </citation>
    <scope>NUCLEOTIDE SEQUENCE [LARGE SCALE GENOMIC DNA]</scope>
    <source>
        <strain evidence="6">c</strain>
    </source>
</reference>
<keyword evidence="6" id="KW-1185">Reference proteome</keyword>
<evidence type="ECO:0000313" key="5">
    <source>
        <dbReference type="EMBL" id="KHJ30829.1"/>
    </source>
</evidence>
<dbReference type="GO" id="GO:0080025">
    <property type="term" value="F:phosphatidylinositol-3,5-bisphosphate binding"/>
    <property type="evidence" value="ECO:0007669"/>
    <property type="project" value="EnsemblFungi"/>
</dbReference>
<dbReference type="SMART" id="SM00320">
    <property type="entry name" value="WD40"/>
    <property type="match status" value="2"/>
</dbReference>
<dbReference type="Gene3D" id="2.130.10.10">
    <property type="entry name" value="YVTN repeat-like/Quinoprotein amine dehydrogenase"/>
    <property type="match status" value="1"/>
</dbReference>
<dbReference type="SUPFAM" id="SSF50978">
    <property type="entry name" value="WD40 repeat-like"/>
    <property type="match status" value="1"/>
</dbReference>
<evidence type="ECO:0000256" key="3">
    <source>
        <dbReference type="ARBA" id="ARBA00022737"/>
    </source>
</evidence>
<dbReference type="InterPro" id="IPR036322">
    <property type="entry name" value="WD40_repeat_dom_sf"/>
</dbReference>
<dbReference type="PANTHER" id="PTHR11227">
    <property type="entry name" value="WD-REPEAT PROTEIN INTERACTING WITH PHOSPHOINOSIDES WIPI -RELATED"/>
    <property type="match status" value="1"/>
</dbReference>
<dbReference type="Proteomes" id="UP000030854">
    <property type="component" value="Unassembled WGS sequence"/>
</dbReference>
<dbReference type="GO" id="GO:0005768">
    <property type="term" value="C:endosome"/>
    <property type="evidence" value="ECO:0007669"/>
    <property type="project" value="EnsemblFungi"/>
</dbReference>
<evidence type="ECO:0000256" key="2">
    <source>
        <dbReference type="ARBA" id="ARBA00022574"/>
    </source>
</evidence>
<evidence type="ECO:0000256" key="4">
    <source>
        <dbReference type="ARBA" id="ARBA00025740"/>
    </source>
</evidence>
<dbReference type="HOGENOM" id="CLU_025895_0_0_1"/>
<evidence type="ECO:0000313" key="6">
    <source>
        <dbReference type="Proteomes" id="UP000030854"/>
    </source>
</evidence>
<comment type="caution">
    <text evidence="5">The sequence shown here is derived from an EMBL/GenBank/DDBJ whole genome shotgun (WGS) entry which is preliminary data.</text>
</comment>
<dbReference type="GO" id="GO:0070273">
    <property type="term" value="F:phosphatidylinositol-4-phosphate binding"/>
    <property type="evidence" value="ECO:0007669"/>
    <property type="project" value="EnsemblFungi"/>
</dbReference>
<dbReference type="GO" id="GO:0034727">
    <property type="term" value="P:piecemeal microautophagy of the nucleus"/>
    <property type="evidence" value="ECO:0007669"/>
    <property type="project" value="EnsemblFungi"/>
</dbReference>
<name>A0A0B1P2H2_UNCNE</name>
<sequence length="389" mass="42515">MNTRSAIENSKIPTALSVAFNQDASCFSVGQESGFCVFDSDPCRIRVSRDFGAGIGIVQMVGKSNFIGMVGGGKQPKFSQNKVVVWDDAKKKVVLQIHTPTVALGVRISKTHIVVVLQNTVRAYKFQTPLKLWHAFETTDNFQGLCCLDSNTLAFPGRTSGQVQLVDLTTGSVSIIPAHGSSLRALVLSQNGQIVATASETGTLIRIFATQSCARIAELRRGVDQAVIFSLAISPSGRLLAAISDKSTLHIFDIPNSYKSSPIIDISTCNQNPAGNPRKFLGETKEENEVNNKKWGFLGKIPMLPRMFSDNYSFASAQFEIADEDKNCLPNTQSKSKSPQRVIGWVDDETIIVIGAGSNSKWEKFIIGKNVDGRRYCVRDGWKNYLIGI</sequence>
<comment type="subcellular location">
    <subcellularLocation>
        <location evidence="1">Vacuole membrane</location>
        <topology evidence="1">Peripheral membrane protein</topology>
    </subcellularLocation>
</comment>
<keyword evidence="3" id="KW-0677">Repeat</keyword>
<dbReference type="STRING" id="52586.A0A0B1P2H2"/>
<dbReference type="Pfam" id="PF21032">
    <property type="entry name" value="PROPPIN"/>
    <property type="match status" value="1"/>
</dbReference>
<dbReference type="OMA" id="GGPQCMC"/>